<sequence>MDPFVSIVIPCLNEEAYLEECLRSLLEQDYPKDRMEILVADGMSIDKTREILEHVASEDARVRLIDNPDRIQAAGLNAAIRASKGDIIVRMDVHAEYSADFVRQCVAVLQETGADNAGGAARPRARSFFQRALAAALESPLGIGNSKFRQADAEGFVDTVFPGAFPRRVFETVGLFDSKAITNEDAEINQRIHAMGGKVYLSRRILVHYYPRESMKALARQYFRYGQGRARTLWKHKKFLTVRPALPFLSLVGGTALLLTSHLHPWTPVAFGSYALATLAEAVRVGRKAGALAVPVVWAIFPVLHVSHGVGFAVGLVRYGLKPDWGPVEHLNSNGPVNDADTTWAPNANGAGMAAAR</sequence>
<dbReference type="InterPro" id="IPR029044">
    <property type="entry name" value="Nucleotide-diphossugar_trans"/>
</dbReference>
<evidence type="ECO:0000256" key="2">
    <source>
        <dbReference type="ARBA" id="ARBA00022676"/>
    </source>
</evidence>
<evidence type="ECO:0000259" key="5">
    <source>
        <dbReference type="Pfam" id="PF00535"/>
    </source>
</evidence>
<accession>A0ABZ2M154</accession>
<proteinExistence type="inferred from homology"/>
<keyword evidence="7" id="KW-1185">Reference proteome</keyword>
<evidence type="ECO:0000313" key="6">
    <source>
        <dbReference type="EMBL" id="WXB16943.1"/>
    </source>
</evidence>
<keyword evidence="3" id="KW-0808">Transferase</keyword>
<dbReference type="Gene3D" id="3.90.550.10">
    <property type="entry name" value="Spore Coat Polysaccharide Biosynthesis Protein SpsA, Chain A"/>
    <property type="match status" value="1"/>
</dbReference>
<feature type="compositionally biased region" description="Low complexity" evidence="4">
    <location>
        <begin position="345"/>
        <end position="357"/>
    </location>
</feature>
<dbReference type="Proteomes" id="UP001370348">
    <property type="component" value="Chromosome"/>
</dbReference>
<gene>
    <name evidence="6" type="ORF">LZC94_06630</name>
</gene>
<organism evidence="6 7">
    <name type="scientific">Pendulispora albinea</name>
    <dbReference type="NCBI Taxonomy" id="2741071"/>
    <lineage>
        <taxon>Bacteria</taxon>
        <taxon>Pseudomonadati</taxon>
        <taxon>Myxococcota</taxon>
        <taxon>Myxococcia</taxon>
        <taxon>Myxococcales</taxon>
        <taxon>Sorangiineae</taxon>
        <taxon>Pendulisporaceae</taxon>
        <taxon>Pendulispora</taxon>
    </lineage>
</organism>
<dbReference type="InterPro" id="IPR001173">
    <property type="entry name" value="Glyco_trans_2-like"/>
</dbReference>
<reference evidence="6 7" key="1">
    <citation type="submission" date="2021-12" db="EMBL/GenBank/DDBJ databases">
        <title>Discovery of the Pendulisporaceae a myxobacterial family with distinct sporulation behavior and unique specialized metabolism.</title>
        <authorList>
            <person name="Garcia R."/>
            <person name="Popoff A."/>
            <person name="Bader C.D."/>
            <person name="Loehr J."/>
            <person name="Walesch S."/>
            <person name="Walt C."/>
            <person name="Boldt J."/>
            <person name="Bunk B."/>
            <person name="Haeckl F.J.F.P.J."/>
            <person name="Gunesch A.P."/>
            <person name="Birkelbach J."/>
            <person name="Nuebel U."/>
            <person name="Pietschmann T."/>
            <person name="Bach T."/>
            <person name="Mueller R."/>
        </authorList>
    </citation>
    <scope>NUCLEOTIDE SEQUENCE [LARGE SCALE GENOMIC DNA]</scope>
    <source>
        <strain evidence="6 7">MSr11954</strain>
    </source>
</reference>
<dbReference type="CDD" id="cd02525">
    <property type="entry name" value="Succinoglycan_BP_ExoA"/>
    <property type="match status" value="1"/>
</dbReference>
<dbReference type="Pfam" id="PF00535">
    <property type="entry name" value="Glycos_transf_2"/>
    <property type="match status" value="1"/>
</dbReference>
<dbReference type="PANTHER" id="PTHR43630:SF1">
    <property type="entry name" value="POLY-BETA-1,6-N-ACETYL-D-GLUCOSAMINE SYNTHASE"/>
    <property type="match status" value="1"/>
</dbReference>
<dbReference type="PANTHER" id="PTHR43630">
    <property type="entry name" value="POLY-BETA-1,6-N-ACETYL-D-GLUCOSAMINE SYNTHASE"/>
    <property type="match status" value="1"/>
</dbReference>
<evidence type="ECO:0000313" key="7">
    <source>
        <dbReference type="Proteomes" id="UP001370348"/>
    </source>
</evidence>
<dbReference type="SUPFAM" id="SSF53448">
    <property type="entry name" value="Nucleotide-diphospho-sugar transferases"/>
    <property type="match status" value="1"/>
</dbReference>
<name>A0ABZ2M154_9BACT</name>
<feature type="region of interest" description="Disordered" evidence="4">
    <location>
        <begin position="336"/>
        <end position="357"/>
    </location>
</feature>
<evidence type="ECO:0000256" key="4">
    <source>
        <dbReference type="SAM" id="MobiDB-lite"/>
    </source>
</evidence>
<keyword evidence="2" id="KW-0328">Glycosyltransferase</keyword>
<dbReference type="EMBL" id="CP089984">
    <property type="protein sequence ID" value="WXB16943.1"/>
    <property type="molecule type" value="Genomic_DNA"/>
</dbReference>
<comment type="similarity">
    <text evidence="1">Belongs to the glycosyltransferase 2 family.</text>
</comment>
<protein>
    <submittedName>
        <fullName evidence="6">Glycosyltransferase family 2 protein</fullName>
    </submittedName>
</protein>
<feature type="domain" description="Glycosyltransferase 2-like" evidence="5">
    <location>
        <begin position="6"/>
        <end position="150"/>
    </location>
</feature>
<evidence type="ECO:0000256" key="3">
    <source>
        <dbReference type="ARBA" id="ARBA00022679"/>
    </source>
</evidence>
<evidence type="ECO:0000256" key="1">
    <source>
        <dbReference type="ARBA" id="ARBA00006739"/>
    </source>
</evidence>
<dbReference type="RefSeq" id="WP_394826573.1">
    <property type="nucleotide sequence ID" value="NZ_CP089984.1"/>
</dbReference>